<sequence>MGNCSWCEKPFIEKQKELVILNSPKFLTVKNVKDDFNADLKDSASQNSSYMIEKEQIDMEKLTSIYYNAQGKEPDGKSKIGDSYLYIDCRNQWSINFLNSISWNNDFGKRVAYILPPEIKGVGIGYLDQKCEAVKKFLTHCIQNELEWLWVNYIALDKWEKQYRLGINEFIPSLVPAISKVTKWVGINYFKLDSYSFQTIVKGASKAEKLDLDNCSFKFDNEMDFGNQEYKIQIISMEDTFIRDLPSKMSKRDVIRPVQNFVEGKKPMFPSIILTNYAFNGHAIFGCCYPRNIHNFLAISKSTLKDSLEEISRSDCNISSKDFLDQISRFIDNETQILIT</sequence>
<comment type="caution">
    <text evidence="1">The sequence shown here is derived from an EMBL/GenBank/DDBJ whole genome shotgun (WGS) entry which is preliminary data.</text>
</comment>
<keyword evidence="2" id="KW-1185">Reference proteome</keyword>
<dbReference type="AlphaFoldDB" id="A0AAD1UQN2"/>
<proteinExistence type="predicted"/>
<dbReference type="Proteomes" id="UP001295684">
    <property type="component" value="Unassembled WGS sequence"/>
</dbReference>
<dbReference type="EMBL" id="CAMPGE010013782">
    <property type="protein sequence ID" value="CAI2372496.1"/>
    <property type="molecule type" value="Genomic_DNA"/>
</dbReference>
<name>A0AAD1UQN2_EUPCR</name>
<organism evidence="1 2">
    <name type="scientific">Euplotes crassus</name>
    <dbReference type="NCBI Taxonomy" id="5936"/>
    <lineage>
        <taxon>Eukaryota</taxon>
        <taxon>Sar</taxon>
        <taxon>Alveolata</taxon>
        <taxon>Ciliophora</taxon>
        <taxon>Intramacronucleata</taxon>
        <taxon>Spirotrichea</taxon>
        <taxon>Hypotrichia</taxon>
        <taxon>Euplotida</taxon>
        <taxon>Euplotidae</taxon>
        <taxon>Moneuplotes</taxon>
    </lineage>
</organism>
<reference evidence="1" key="1">
    <citation type="submission" date="2023-07" db="EMBL/GenBank/DDBJ databases">
        <authorList>
            <consortium name="AG Swart"/>
            <person name="Singh M."/>
            <person name="Singh A."/>
            <person name="Seah K."/>
            <person name="Emmerich C."/>
        </authorList>
    </citation>
    <scope>NUCLEOTIDE SEQUENCE</scope>
    <source>
        <strain evidence="1">DP1</strain>
    </source>
</reference>
<evidence type="ECO:0000313" key="2">
    <source>
        <dbReference type="Proteomes" id="UP001295684"/>
    </source>
</evidence>
<evidence type="ECO:0000313" key="1">
    <source>
        <dbReference type="EMBL" id="CAI2372496.1"/>
    </source>
</evidence>
<protein>
    <submittedName>
        <fullName evidence="1">Uncharacterized protein</fullName>
    </submittedName>
</protein>
<accession>A0AAD1UQN2</accession>
<gene>
    <name evidence="1" type="ORF">ECRASSUSDP1_LOCUS13827</name>
</gene>